<sequence>MSANDILCRLYAPRPFLLFPRVPILRHCDAFVVNFTAAEFRIRFSLDVTRDEVKALMALMTFKCACVDASEAPRLGSRSILKNTRTRTRKITRRFAPSWLRKDLSGRASTFLLPIWYGRTRDVLDCGHTLKPSVSRYQRARLRYGKTYQS</sequence>
<evidence type="ECO:0000313" key="1">
    <source>
        <dbReference type="EMBL" id="GBP49883.1"/>
    </source>
</evidence>
<dbReference type="STRING" id="151549.A0A4C1WFL5"/>
<accession>A0A4C1WFL5</accession>
<dbReference type="InterPro" id="IPR046346">
    <property type="entry name" value="Aminoacid_DH-like_N_sf"/>
</dbReference>
<dbReference type="AlphaFoldDB" id="A0A4C1WFL5"/>
<dbReference type="Proteomes" id="UP000299102">
    <property type="component" value="Unassembled WGS sequence"/>
</dbReference>
<keyword evidence="2" id="KW-1185">Reference proteome</keyword>
<proteinExistence type="predicted"/>
<comment type="caution">
    <text evidence="1">The sequence shown here is derived from an EMBL/GenBank/DDBJ whole genome shotgun (WGS) entry which is preliminary data.</text>
</comment>
<name>A0A4C1WFL5_EUMVA</name>
<dbReference type="Gene3D" id="3.40.50.10860">
    <property type="entry name" value="Leucine Dehydrogenase, chain A, domain 1"/>
    <property type="match status" value="1"/>
</dbReference>
<evidence type="ECO:0000313" key="2">
    <source>
        <dbReference type="Proteomes" id="UP000299102"/>
    </source>
</evidence>
<feature type="non-terminal residue" evidence="1">
    <location>
        <position position="150"/>
    </location>
</feature>
<dbReference type="SUPFAM" id="SSF53223">
    <property type="entry name" value="Aminoacid dehydrogenase-like, N-terminal domain"/>
    <property type="match status" value="1"/>
</dbReference>
<gene>
    <name evidence="1" type="primary">Gdh</name>
    <name evidence="1" type="ORF">EVAR_29496_1</name>
</gene>
<organism evidence="1 2">
    <name type="scientific">Eumeta variegata</name>
    <name type="common">Bagworm moth</name>
    <name type="synonym">Eumeta japonica</name>
    <dbReference type="NCBI Taxonomy" id="151549"/>
    <lineage>
        <taxon>Eukaryota</taxon>
        <taxon>Metazoa</taxon>
        <taxon>Ecdysozoa</taxon>
        <taxon>Arthropoda</taxon>
        <taxon>Hexapoda</taxon>
        <taxon>Insecta</taxon>
        <taxon>Pterygota</taxon>
        <taxon>Neoptera</taxon>
        <taxon>Endopterygota</taxon>
        <taxon>Lepidoptera</taxon>
        <taxon>Glossata</taxon>
        <taxon>Ditrysia</taxon>
        <taxon>Tineoidea</taxon>
        <taxon>Psychidae</taxon>
        <taxon>Oiketicinae</taxon>
        <taxon>Eumeta</taxon>
    </lineage>
</organism>
<reference evidence="1 2" key="1">
    <citation type="journal article" date="2019" name="Commun. Biol.">
        <title>The bagworm genome reveals a unique fibroin gene that provides high tensile strength.</title>
        <authorList>
            <person name="Kono N."/>
            <person name="Nakamura H."/>
            <person name="Ohtoshi R."/>
            <person name="Tomita M."/>
            <person name="Numata K."/>
            <person name="Arakawa K."/>
        </authorList>
    </citation>
    <scope>NUCLEOTIDE SEQUENCE [LARGE SCALE GENOMIC DNA]</scope>
</reference>
<protein>
    <submittedName>
        <fullName evidence="1">Glutamate dehydrogenase, mitochondrial</fullName>
    </submittedName>
</protein>
<dbReference type="EMBL" id="BGZK01000554">
    <property type="protein sequence ID" value="GBP49883.1"/>
    <property type="molecule type" value="Genomic_DNA"/>
</dbReference>